<reference evidence="2" key="1">
    <citation type="journal article" date="2020" name="Stud. Mycol.">
        <title>101 Dothideomycetes genomes: a test case for predicting lifestyles and emergence of pathogens.</title>
        <authorList>
            <person name="Haridas S."/>
            <person name="Albert R."/>
            <person name="Binder M."/>
            <person name="Bloem J."/>
            <person name="Labutti K."/>
            <person name="Salamov A."/>
            <person name="Andreopoulos B."/>
            <person name="Baker S."/>
            <person name="Barry K."/>
            <person name="Bills G."/>
            <person name="Bluhm B."/>
            <person name="Cannon C."/>
            <person name="Castanera R."/>
            <person name="Culley D."/>
            <person name="Daum C."/>
            <person name="Ezra D."/>
            <person name="Gonzalez J."/>
            <person name="Henrissat B."/>
            <person name="Kuo A."/>
            <person name="Liang C."/>
            <person name="Lipzen A."/>
            <person name="Lutzoni F."/>
            <person name="Magnuson J."/>
            <person name="Mondo S."/>
            <person name="Nolan M."/>
            <person name="Ohm R."/>
            <person name="Pangilinan J."/>
            <person name="Park H.-J."/>
            <person name="Ramirez L."/>
            <person name="Alfaro M."/>
            <person name="Sun H."/>
            <person name="Tritt A."/>
            <person name="Yoshinaga Y."/>
            <person name="Zwiers L.-H."/>
            <person name="Turgeon B."/>
            <person name="Goodwin S."/>
            <person name="Spatafora J."/>
            <person name="Crous P."/>
            <person name="Grigoriev I."/>
        </authorList>
    </citation>
    <scope>NUCLEOTIDE SEQUENCE</scope>
    <source>
        <strain evidence="2">CBS 207.26</strain>
    </source>
</reference>
<feature type="compositionally biased region" description="Low complexity" evidence="1">
    <location>
        <begin position="131"/>
        <end position="145"/>
    </location>
</feature>
<feature type="region of interest" description="Disordered" evidence="1">
    <location>
        <begin position="126"/>
        <end position="145"/>
    </location>
</feature>
<evidence type="ECO:0000256" key="1">
    <source>
        <dbReference type="SAM" id="MobiDB-lite"/>
    </source>
</evidence>
<gene>
    <name evidence="2" type="ORF">K469DRAFT_744208</name>
</gene>
<name>A0A6A6F0Q4_9PEZI</name>
<dbReference type="EMBL" id="ML994610">
    <property type="protein sequence ID" value="KAF2195706.1"/>
    <property type="molecule type" value="Genomic_DNA"/>
</dbReference>
<keyword evidence="3" id="KW-1185">Reference proteome</keyword>
<evidence type="ECO:0000313" key="2">
    <source>
        <dbReference type="EMBL" id="KAF2195706.1"/>
    </source>
</evidence>
<evidence type="ECO:0000313" key="3">
    <source>
        <dbReference type="Proteomes" id="UP000800200"/>
    </source>
</evidence>
<dbReference type="AlphaFoldDB" id="A0A6A6F0Q4"/>
<protein>
    <submittedName>
        <fullName evidence="2">Uncharacterized protein</fullName>
    </submittedName>
</protein>
<accession>A0A6A6F0Q4</accession>
<proteinExistence type="predicted"/>
<organism evidence="2 3">
    <name type="scientific">Zopfia rhizophila CBS 207.26</name>
    <dbReference type="NCBI Taxonomy" id="1314779"/>
    <lineage>
        <taxon>Eukaryota</taxon>
        <taxon>Fungi</taxon>
        <taxon>Dikarya</taxon>
        <taxon>Ascomycota</taxon>
        <taxon>Pezizomycotina</taxon>
        <taxon>Dothideomycetes</taxon>
        <taxon>Dothideomycetes incertae sedis</taxon>
        <taxon>Zopfiaceae</taxon>
        <taxon>Zopfia</taxon>
    </lineage>
</organism>
<sequence>MRRSSRTNSLLGLANESDPSRIGSVGREEGWRYCFRSLGFCFVRAFAKGLLILREDIVNMASGSWCCWLRRVAIRLHNFAVWPRWVIPLTRARPLALDIIKIITVGRKNLEIGTFRSNSNAFSRPGRHVQSPWSRPIPRSSPSTTCRPSIYVARPINAY</sequence>
<dbReference type="Proteomes" id="UP000800200">
    <property type="component" value="Unassembled WGS sequence"/>
</dbReference>